<dbReference type="GO" id="GO:0043171">
    <property type="term" value="P:peptide catabolic process"/>
    <property type="evidence" value="ECO:0007669"/>
    <property type="project" value="TreeGrafter"/>
</dbReference>
<dbReference type="GO" id="GO:0008270">
    <property type="term" value="F:zinc ion binding"/>
    <property type="evidence" value="ECO:0007669"/>
    <property type="project" value="InterPro"/>
</dbReference>
<dbReference type="Pfam" id="PF01433">
    <property type="entry name" value="Peptidase_M1"/>
    <property type="match status" value="1"/>
</dbReference>
<keyword evidence="1" id="KW-0732">Signal</keyword>
<dbReference type="AlphaFoldDB" id="A0A7X9XC53"/>
<keyword evidence="4" id="KW-1185">Reference proteome</keyword>
<organism evidence="3 4">
    <name type="scientific">Flammeovirga aprica JL-4</name>
    <dbReference type="NCBI Taxonomy" id="694437"/>
    <lineage>
        <taxon>Bacteria</taxon>
        <taxon>Pseudomonadati</taxon>
        <taxon>Bacteroidota</taxon>
        <taxon>Cytophagia</taxon>
        <taxon>Cytophagales</taxon>
        <taxon>Flammeovirgaceae</taxon>
        <taxon>Flammeovirga</taxon>
    </lineage>
</organism>
<reference evidence="3 4" key="1">
    <citation type="submission" date="2020-04" db="EMBL/GenBank/DDBJ databases">
        <title>Flammeovirga sp. SR4, a novel species isolated from seawater.</title>
        <authorList>
            <person name="Wang X."/>
        </authorList>
    </citation>
    <scope>NUCLEOTIDE SEQUENCE [LARGE SCALE GENOMIC DNA]</scope>
    <source>
        <strain evidence="3 4">ATCC 23126</strain>
    </source>
</reference>
<dbReference type="GO" id="GO:0005737">
    <property type="term" value="C:cytoplasm"/>
    <property type="evidence" value="ECO:0007669"/>
    <property type="project" value="TreeGrafter"/>
</dbReference>
<proteinExistence type="predicted"/>
<dbReference type="SUPFAM" id="SSF55486">
    <property type="entry name" value="Metalloproteases ('zincins'), catalytic domain"/>
    <property type="match status" value="1"/>
</dbReference>
<dbReference type="GO" id="GO:0042277">
    <property type="term" value="F:peptide binding"/>
    <property type="evidence" value="ECO:0007669"/>
    <property type="project" value="TreeGrafter"/>
</dbReference>
<sequence>MKRLYITLLLTLFTSSAIFAQKEFYNNNKFKQLDEELPTPNVYRTGSGAPGHKYWQQKADYIIEASLDESNHRLTGKETITYTNNSPDVIKYLWVQLDQNMRAKNSNTYKIQQSKIEDKASLKKLQRIEGYPDYDGGHKIASVTDANGNKIPYVINQTMMRVDIEYPMKPGDQFTFNVEWSYNINDRNLMGGRGGYEEFPDGNTLYTITQWYPRMAVYDDVNGWQNKQFLGNGEFALTFGDYDVKFTVPSDHIVASTGVLQDSSVLTEEQIQRIEKAKTSEKPEMIVTLKEVQKKEKKKAKGTKTWHYTAENVRDFAMGSSRKLLWDAMGVEVGGKTVMAMSYYPKEAYDLYKRYSTEAVAHTLEVYSKYTFDYPYPVAISVEAENGMEYPMICFNYGRVDEKGNYTKRTKYGMLSVIFHEVGHNYFPMIVNSDERQWTWMDEGLNSFLQFLAEQEWEAGYPSREGFPELIVDYMKGDPAGISPTMTNSESIHQFGYNAYSKPATALNILRETVMGRELFDYAFKEYARRWKFKHPTPADFFRTMEDASGVDLDWFWRGWFYTTEPCDISIENVTFKELDSQDPNIEEKKRKELRSSKTPTITEIHNEEVGLITRVEKKKQLQDFYNSYDPLDKTPEEAQQFKRYQNGLTKEDKEWLKEDHFIYQIDFKNVGGLIMPIILQKNYEDSTSKKVYIPAEVWRKDNVNITKVFVEKKKVVSFVLDPNRETADIDTYNNYFPREKQVNRFQLYKGRR</sequence>
<dbReference type="GO" id="GO:0005615">
    <property type="term" value="C:extracellular space"/>
    <property type="evidence" value="ECO:0007669"/>
    <property type="project" value="TreeGrafter"/>
</dbReference>
<evidence type="ECO:0000313" key="3">
    <source>
        <dbReference type="EMBL" id="NME71279.1"/>
    </source>
</evidence>
<dbReference type="GO" id="GO:0016020">
    <property type="term" value="C:membrane"/>
    <property type="evidence" value="ECO:0007669"/>
    <property type="project" value="TreeGrafter"/>
</dbReference>
<name>A0A7X9XC53_9BACT</name>
<accession>A0A7X9XC53</accession>
<dbReference type="Proteomes" id="UP000576082">
    <property type="component" value="Unassembled WGS sequence"/>
</dbReference>
<feature type="domain" description="Peptidase M1 membrane alanine aminopeptidase" evidence="2">
    <location>
        <begin position="355"/>
        <end position="560"/>
    </location>
</feature>
<dbReference type="Gene3D" id="1.10.390.10">
    <property type="entry name" value="Neutral Protease Domain 2"/>
    <property type="match status" value="1"/>
</dbReference>
<dbReference type="GO" id="GO:0070006">
    <property type="term" value="F:metalloaminopeptidase activity"/>
    <property type="evidence" value="ECO:0007669"/>
    <property type="project" value="TreeGrafter"/>
</dbReference>
<dbReference type="EMBL" id="JABANE010000092">
    <property type="protein sequence ID" value="NME71279.1"/>
    <property type="molecule type" value="Genomic_DNA"/>
</dbReference>
<comment type="caution">
    <text evidence="3">The sequence shown here is derived from an EMBL/GenBank/DDBJ whole genome shotgun (WGS) entry which is preliminary data.</text>
</comment>
<evidence type="ECO:0000259" key="2">
    <source>
        <dbReference type="Pfam" id="PF01433"/>
    </source>
</evidence>
<dbReference type="PANTHER" id="PTHR11533:SF174">
    <property type="entry name" value="PUROMYCIN-SENSITIVE AMINOPEPTIDASE-RELATED"/>
    <property type="match status" value="1"/>
</dbReference>
<feature type="signal peptide" evidence="1">
    <location>
        <begin position="1"/>
        <end position="20"/>
    </location>
</feature>
<feature type="chain" id="PRO_5031148037" evidence="1">
    <location>
        <begin position="21"/>
        <end position="753"/>
    </location>
</feature>
<dbReference type="CDD" id="cd09604">
    <property type="entry name" value="M1_APN_like"/>
    <property type="match status" value="1"/>
</dbReference>
<protein>
    <submittedName>
        <fullName evidence="3">M1 family metallopeptidase</fullName>
    </submittedName>
</protein>
<dbReference type="PANTHER" id="PTHR11533">
    <property type="entry name" value="PROTEASE M1 ZINC METALLOPROTEASE"/>
    <property type="match status" value="1"/>
</dbReference>
<dbReference type="InterPro" id="IPR014782">
    <property type="entry name" value="Peptidase_M1_dom"/>
</dbReference>
<dbReference type="RefSeq" id="WP_169659498.1">
    <property type="nucleotide sequence ID" value="NZ_JABANE010000092.1"/>
</dbReference>
<dbReference type="InterPro" id="IPR027268">
    <property type="entry name" value="Peptidase_M4/M1_CTD_sf"/>
</dbReference>
<evidence type="ECO:0000313" key="4">
    <source>
        <dbReference type="Proteomes" id="UP000576082"/>
    </source>
</evidence>
<dbReference type="InterPro" id="IPR050344">
    <property type="entry name" value="Peptidase_M1_aminopeptidases"/>
</dbReference>
<gene>
    <name evidence="3" type="ORF">HHU12_25160</name>
</gene>
<evidence type="ECO:0000256" key="1">
    <source>
        <dbReference type="SAM" id="SignalP"/>
    </source>
</evidence>